<dbReference type="CDD" id="cd02947">
    <property type="entry name" value="TRX_family"/>
    <property type="match status" value="1"/>
</dbReference>
<keyword evidence="2" id="KW-0614">Plasmid</keyword>
<organism evidence="2 3">
    <name type="scientific">Levilactobacillus brevis</name>
    <name type="common">Lactobacillus brevis</name>
    <dbReference type="NCBI Taxonomy" id="1580"/>
    <lineage>
        <taxon>Bacteria</taxon>
        <taxon>Bacillati</taxon>
        <taxon>Bacillota</taxon>
        <taxon>Bacilli</taxon>
        <taxon>Lactobacillales</taxon>
        <taxon>Lactobacillaceae</taxon>
        <taxon>Levilactobacillus</taxon>
    </lineage>
</organism>
<sequence>MSFFKKLALSILVAGTLGICNMTSVFASVKNNIVKAPQQTNVVNKRPSNKQPINTVNNPVNEAATIKKIEKQQLNVTHVTFKQYGNNIKRTYEVTPVKLTSLLKSKKTYYLFFGFRSCPYCRNFSKTLSKFMKQSKTRTVYYVNIENFGSDLNPNSTMYKDLQNFIEKKVVLKTTPTIVAMKGNKMMGSFRDSRTSLKQLQNLNVKLIKSK</sequence>
<geneLocation type="plasmid" evidence="2 3">
    <name>pBRV522</name>
</geneLocation>
<dbReference type="SUPFAM" id="SSF52833">
    <property type="entry name" value="Thioredoxin-like"/>
    <property type="match status" value="1"/>
</dbReference>
<name>A0AB38X8X0_LEVBR</name>
<evidence type="ECO:0000256" key="1">
    <source>
        <dbReference type="SAM" id="SignalP"/>
    </source>
</evidence>
<gene>
    <name evidence="2" type="ORF">ORR04_13275</name>
</gene>
<evidence type="ECO:0000313" key="3">
    <source>
        <dbReference type="Proteomes" id="UP001164768"/>
    </source>
</evidence>
<evidence type="ECO:0008006" key="4">
    <source>
        <dbReference type="Google" id="ProtNLM"/>
    </source>
</evidence>
<proteinExistence type="predicted"/>
<reference evidence="2" key="1">
    <citation type="submission" date="2022-11" db="EMBL/GenBank/DDBJ databases">
        <title>Whole genome sequence of Levilactobacillus brevis SMB091.</title>
        <authorList>
            <person name="Kim J.-M."/>
            <person name="Kim O.-C."/>
            <person name="Choi Y.H."/>
            <person name="Han N.S."/>
            <person name="Hurh B."/>
        </authorList>
    </citation>
    <scope>NUCLEOTIDE SEQUENCE</scope>
    <source>
        <strain evidence="2">SMB091</strain>
        <plasmid evidence="2">pBRV522</plasmid>
    </source>
</reference>
<dbReference type="InterPro" id="IPR036249">
    <property type="entry name" value="Thioredoxin-like_sf"/>
</dbReference>
<dbReference type="Gene3D" id="3.40.30.10">
    <property type="entry name" value="Glutaredoxin"/>
    <property type="match status" value="1"/>
</dbReference>
<feature type="chain" id="PRO_5044251772" description="Bacteriocin transport accessory protein" evidence="1">
    <location>
        <begin position="28"/>
        <end position="211"/>
    </location>
</feature>
<protein>
    <recommendedName>
        <fullName evidence="4">Bacteriocin transport accessory protein</fullName>
    </recommendedName>
</protein>
<dbReference type="Proteomes" id="UP001164768">
    <property type="component" value="Plasmid pBRV522"/>
</dbReference>
<dbReference type="Pfam" id="PF20207">
    <property type="entry name" value="DUF6568"/>
    <property type="match status" value="1"/>
</dbReference>
<dbReference type="InterPro" id="IPR046698">
    <property type="entry name" value="PedC-like"/>
</dbReference>
<accession>A0AB38X8X0</accession>
<keyword evidence="1" id="KW-0732">Signal</keyword>
<feature type="signal peptide" evidence="1">
    <location>
        <begin position="1"/>
        <end position="27"/>
    </location>
</feature>
<dbReference type="RefSeq" id="WP_267668812.1">
    <property type="nucleotide sequence ID" value="NZ_CP113121.1"/>
</dbReference>
<dbReference type="AlphaFoldDB" id="A0AB38X8X0"/>
<dbReference type="EMBL" id="CP113121">
    <property type="protein sequence ID" value="WAD03068.1"/>
    <property type="molecule type" value="Genomic_DNA"/>
</dbReference>
<evidence type="ECO:0000313" key="2">
    <source>
        <dbReference type="EMBL" id="WAD03068.1"/>
    </source>
</evidence>